<dbReference type="AlphaFoldDB" id="C5E2L5"/>
<dbReference type="GO" id="GO:0005730">
    <property type="term" value="C:nucleolus"/>
    <property type="evidence" value="ECO:0007669"/>
    <property type="project" value="UniProtKB-SubCell"/>
</dbReference>
<gene>
    <name evidence="7" type="ordered locus">KLTH0H05940g</name>
</gene>
<keyword evidence="8" id="KW-1185">Reference proteome</keyword>
<evidence type="ECO:0000256" key="5">
    <source>
        <dbReference type="ARBA" id="ARBA00022517"/>
    </source>
</evidence>
<dbReference type="RefSeq" id="XP_002556138.1">
    <property type="nucleotide sequence ID" value="XM_002556092.1"/>
</dbReference>
<dbReference type="PANTHER" id="PTHR16038">
    <property type="entry name" value="NOP SEVEN ASSOCIATED PROTEIN 1"/>
    <property type="match status" value="1"/>
</dbReference>
<comment type="subcellular location">
    <subcellularLocation>
        <location evidence="2">Nucleus</location>
        <location evidence="2">Nucleolus</location>
    </subcellularLocation>
</comment>
<accession>C5E2L5</accession>
<evidence type="ECO:0000256" key="1">
    <source>
        <dbReference type="ARBA" id="ARBA00002889"/>
    </source>
</evidence>
<reference evidence="7 8" key="1">
    <citation type="journal article" date="2009" name="Genome Res.">
        <title>Comparative genomics of protoploid Saccharomycetaceae.</title>
        <authorList>
            <consortium name="The Genolevures Consortium"/>
            <person name="Souciet J.-L."/>
            <person name="Dujon B."/>
            <person name="Gaillardin C."/>
            <person name="Johnston M."/>
            <person name="Baret P.V."/>
            <person name="Cliften P."/>
            <person name="Sherman D.J."/>
            <person name="Weissenbach J."/>
            <person name="Westhof E."/>
            <person name="Wincker P."/>
            <person name="Jubin C."/>
            <person name="Poulain J."/>
            <person name="Barbe V."/>
            <person name="Segurens B."/>
            <person name="Artiguenave F."/>
            <person name="Anthouard V."/>
            <person name="Vacherie B."/>
            <person name="Val M.-E."/>
            <person name="Fulton R.S."/>
            <person name="Minx P."/>
            <person name="Wilson R."/>
            <person name="Durrens P."/>
            <person name="Jean G."/>
            <person name="Marck C."/>
            <person name="Martin T."/>
            <person name="Nikolski M."/>
            <person name="Rolland T."/>
            <person name="Seret M.-L."/>
            <person name="Casaregola S."/>
            <person name="Despons L."/>
            <person name="Fairhead C."/>
            <person name="Fischer G."/>
            <person name="Lafontaine I."/>
            <person name="Leh V."/>
            <person name="Lemaire M."/>
            <person name="de Montigny J."/>
            <person name="Neuveglise C."/>
            <person name="Thierry A."/>
            <person name="Blanc-Lenfle I."/>
            <person name="Bleykasten C."/>
            <person name="Diffels J."/>
            <person name="Fritsch E."/>
            <person name="Frangeul L."/>
            <person name="Goeffon A."/>
            <person name="Jauniaux N."/>
            <person name="Kachouri-Lafond R."/>
            <person name="Payen C."/>
            <person name="Potier S."/>
            <person name="Pribylova L."/>
            <person name="Ozanne C."/>
            <person name="Richard G.-F."/>
            <person name="Sacerdot C."/>
            <person name="Straub M.-L."/>
            <person name="Talla E."/>
        </authorList>
    </citation>
    <scope>NUCLEOTIDE SEQUENCE [LARGE SCALE GENOMIC DNA]</scope>
    <source>
        <strain evidence="8">ATCC 56472 / CBS 6340 / NRRL Y-8284</strain>
    </source>
</reference>
<comment type="similarity">
    <text evidence="3">Belongs to the NSA1 family.</text>
</comment>
<organism evidence="7 8">
    <name type="scientific">Lachancea thermotolerans (strain ATCC 56472 / CBS 6340 / NRRL Y-8284)</name>
    <name type="common">Yeast</name>
    <name type="synonym">Kluyveromyces thermotolerans</name>
    <dbReference type="NCBI Taxonomy" id="559295"/>
    <lineage>
        <taxon>Eukaryota</taxon>
        <taxon>Fungi</taxon>
        <taxon>Dikarya</taxon>
        <taxon>Ascomycota</taxon>
        <taxon>Saccharomycotina</taxon>
        <taxon>Saccharomycetes</taxon>
        <taxon>Saccharomycetales</taxon>
        <taxon>Saccharomycetaceae</taxon>
        <taxon>Lachancea</taxon>
    </lineage>
</organism>
<comment type="function">
    <text evidence="1">Involved in the biogenesis of the 60S ribosomal subunit.</text>
</comment>
<dbReference type="eggNOG" id="KOG3881">
    <property type="taxonomic scope" value="Eukaryota"/>
</dbReference>
<dbReference type="CDD" id="cd22858">
    <property type="entry name" value="Nsa1"/>
    <property type="match status" value="1"/>
</dbReference>
<dbReference type="PANTHER" id="PTHR16038:SF4">
    <property type="entry name" value="WD REPEAT-CONTAINING PROTEIN 74"/>
    <property type="match status" value="1"/>
</dbReference>
<evidence type="ECO:0000256" key="3">
    <source>
        <dbReference type="ARBA" id="ARBA00007861"/>
    </source>
</evidence>
<protein>
    <recommendedName>
        <fullName evidence="4">Ribosome biogenesis protein NSA1</fullName>
    </recommendedName>
</protein>
<evidence type="ECO:0000313" key="7">
    <source>
        <dbReference type="EMBL" id="CAR30276.1"/>
    </source>
</evidence>
<dbReference type="GeneID" id="8294453"/>
<dbReference type="KEGG" id="lth:KLTH0H05940g"/>
<name>C5E2L5_LACTC</name>
<evidence type="ECO:0000256" key="6">
    <source>
        <dbReference type="SAM" id="MobiDB-lite"/>
    </source>
</evidence>
<dbReference type="OMA" id="IWEAKNV"/>
<evidence type="ECO:0000313" key="8">
    <source>
        <dbReference type="Proteomes" id="UP000002036"/>
    </source>
</evidence>
<dbReference type="GO" id="GO:0006364">
    <property type="term" value="P:rRNA processing"/>
    <property type="evidence" value="ECO:0007669"/>
    <property type="project" value="UniProtKB-KW"/>
</dbReference>
<dbReference type="InterPro" id="IPR036322">
    <property type="entry name" value="WD40_repeat_dom_sf"/>
</dbReference>
<dbReference type="HOGENOM" id="CLU_033769_4_0_1"/>
<proteinExistence type="inferred from homology"/>
<dbReference type="Proteomes" id="UP000002036">
    <property type="component" value="Chromosome H"/>
</dbReference>
<dbReference type="GO" id="GO:0030687">
    <property type="term" value="C:preribosome, large subunit precursor"/>
    <property type="evidence" value="ECO:0007669"/>
    <property type="project" value="TreeGrafter"/>
</dbReference>
<dbReference type="EMBL" id="CU928180">
    <property type="protein sequence ID" value="CAR30276.1"/>
    <property type="molecule type" value="Genomic_DNA"/>
</dbReference>
<feature type="region of interest" description="Disordered" evidence="6">
    <location>
        <begin position="407"/>
        <end position="429"/>
    </location>
</feature>
<dbReference type="OrthoDB" id="18388at2759"/>
<dbReference type="STRING" id="559295.C5E2L5"/>
<dbReference type="SUPFAM" id="SSF50978">
    <property type="entry name" value="WD40 repeat-like"/>
    <property type="match status" value="1"/>
</dbReference>
<dbReference type="FunCoup" id="C5E2L5">
    <property type="interactions" value="706"/>
</dbReference>
<sequence>MRLLIACDDSGSIKELICNKNTNTSVQTAPQPFHLGAHLPEGFGSRVEIMKMIGPQHLLVARANGSIQLIELKRVDRDVSVKDPAKEPIFQVSEMHAASTISGLFDEARLLSIHKSSKKRSRPRDGFVALELVPQTSDRVFSATKSGLVHVLSIENGELKLISSNSVKAPLEFAQVYDLVAAQKTRQKKRASAKLTFAYGGEENLVKIAQFTSSYKTIEQIWEAKNVSNDRLDLKVPVWPMKLKFLEPASAAVDEGKVNYQFVTINRLGLFREYRTLTGRKPMLSKALLPKNEFATQLQVINSDVTPAGNIRSNSFENLQFVTSDLKKNVFSFNAASGSLGKYGNGDITGHASFLNIEKKYLLQGGLDRYVRVFDAESRAVICKCYTGSKISSVVLVDEEEIDVPQLNENKKRRPKHKDDKAEAEDDEKLWSTLESSAKKLKKS</sequence>
<evidence type="ECO:0000256" key="4">
    <source>
        <dbReference type="ARBA" id="ARBA00014234"/>
    </source>
</evidence>
<dbReference type="GO" id="GO:0042273">
    <property type="term" value="P:ribosomal large subunit biogenesis"/>
    <property type="evidence" value="ECO:0007669"/>
    <property type="project" value="InterPro"/>
</dbReference>
<keyword evidence="5" id="KW-0690">Ribosome biogenesis</keyword>
<evidence type="ECO:0000256" key="2">
    <source>
        <dbReference type="ARBA" id="ARBA00004604"/>
    </source>
</evidence>
<dbReference type="InParanoid" id="C5E2L5"/>
<dbReference type="InterPro" id="IPR037379">
    <property type="entry name" value="WDR74/Nsa1"/>
</dbReference>